<dbReference type="InterPro" id="IPR001296">
    <property type="entry name" value="Glyco_trans_1"/>
</dbReference>
<dbReference type="Pfam" id="PF13439">
    <property type="entry name" value="Glyco_transf_4"/>
    <property type="match status" value="1"/>
</dbReference>
<dbReference type="InterPro" id="IPR028098">
    <property type="entry name" value="Glyco_trans_4-like_N"/>
</dbReference>
<dbReference type="PANTHER" id="PTHR46401:SF2">
    <property type="entry name" value="GLYCOSYLTRANSFERASE WBBK-RELATED"/>
    <property type="match status" value="1"/>
</dbReference>
<reference evidence="4 5" key="1">
    <citation type="submission" date="2020-05" db="EMBL/GenBank/DDBJ databases">
        <title>FDA dAtabase for Regulatory Grade micrObial Sequences (FDA-ARGOS): Supporting development and validation of Infectious Disease Dx tests.</title>
        <authorList>
            <person name="Sproer C."/>
            <person name="Gronow S."/>
            <person name="Severitt S."/>
            <person name="Schroder I."/>
            <person name="Tallon L."/>
            <person name="Sadzewicz L."/>
            <person name="Zhao X."/>
            <person name="Vavikolanu K."/>
            <person name="Mehta A."/>
            <person name="Aluvathingal J."/>
            <person name="Nadendla S."/>
            <person name="Myers T."/>
            <person name="Yan Y."/>
            <person name="Sichtig H."/>
        </authorList>
    </citation>
    <scope>NUCLEOTIDE SEQUENCE [LARGE SCALE GENOMIC DNA]</scope>
    <source>
        <strain evidence="4 5">FDAARGOS_787</strain>
    </source>
</reference>
<dbReference type="CDD" id="cd03801">
    <property type="entry name" value="GT4_PimA-like"/>
    <property type="match status" value="1"/>
</dbReference>
<dbReference type="EMBL" id="CP054569">
    <property type="protein sequence ID" value="QKQ50561.1"/>
    <property type="molecule type" value="Genomic_DNA"/>
</dbReference>
<gene>
    <name evidence="4" type="ORF">FOC81_29150</name>
</gene>
<dbReference type="SUPFAM" id="SSF53756">
    <property type="entry name" value="UDP-Glycosyltransferase/glycogen phosphorylase"/>
    <property type="match status" value="1"/>
</dbReference>
<dbReference type="GO" id="GO:0016757">
    <property type="term" value="F:glycosyltransferase activity"/>
    <property type="evidence" value="ECO:0007669"/>
    <property type="project" value="InterPro"/>
</dbReference>
<dbReference type="RefSeq" id="WP_174717289.1">
    <property type="nucleotide sequence ID" value="NZ_CP054569.1"/>
</dbReference>
<evidence type="ECO:0000313" key="5">
    <source>
        <dbReference type="Proteomes" id="UP000509782"/>
    </source>
</evidence>
<proteinExistence type="predicted"/>
<organism evidence="4 5">
    <name type="scientific">Achromobacter denitrificans</name>
    <name type="common">Alcaligenes denitrificans</name>
    <dbReference type="NCBI Taxonomy" id="32002"/>
    <lineage>
        <taxon>Bacteria</taxon>
        <taxon>Pseudomonadati</taxon>
        <taxon>Pseudomonadota</taxon>
        <taxon>Betaproteobacteria</taxon>
        <taxon>Burkholderiales</taxon>
        <taxon>Alcaligenaceae</taxon>
        <taxon>Achromobacter</taxon>
    </lineage>
</organism>
<accession>A0A6N0JTP3</accession>
<dbReference type="Gene3D" id="3.40.50.2000">
    <property type="entry name" value="Glycogen Phosphorylase B"/>
    <property type="match status" value="2"/>
</dbReference>
<evidence type="ECO:0000313" key="4">
    <source>
        <dbReference type="EMBL" id="QKQ50561.1"/>
    </source>
</evidence>
<dbReference type="Proteomes" id="UP000509782">
    <property type="component" value="Chromosome"/>
</dbReference>
<feature type="domain" description="Glycosyl transferase family 1" evidence="2">
    <location>
        <begin position="206"/>
        <end position="301"/>
    </location>
</feature>
<dbReference type="GO" id="GO:0009103">
    <property type="term" value="P:lipopolysaccharide biosynthetic process"/>
    <property type="evidence" value="ECO:0007669"/>
    <property type="project" value="TreeGrafter"/>
</dbReference>
<evidence type="ECO:0000256" key="1">
    <source>
        <dbReference type="ARBA" id="ARBA00022679"/>
    </source>
</evidence>
<evidence type="ECO:0000259" key="2">
    <source>
        <dbReference type="Pfam" id="PF00534"/>
    </source>
</evidence>
<evidence type="ECO:0000259" key="3">
    <source>
        <dbReference type="Pfam" id="PF13439"/>
    </source>
</evidence>
<dbReference type="PANTHER" id="PTHR46401">
    <property type="entry name" value="GLYCOSYLTRANSFERASE WBBK-RELATED"/>
    <property type="match status" value="1"/>
</dbReference>
<feature type="domain" description="Glycosyltransferase subfamily 4-like N-terminal" evidence="3">
    <location>
        <begin position="22"/>
        <end position="193"/>
    </location>
</feature>
<dbReference type="AlphaFoldDB" id="A0A6N0JTP3"/>
<dbReference type="Pfam" id="PF00534">
    <property type="entry name" value="Glycos_transf_1"/>
    <property type="match status" value="1"/>
</dbReference>
<name>A0A6N0JTP3_ACHDE</name>
<sequence length="384" mass="44012">MKIVHLCVSCFYIDGYRYQENELIAEHVRQGHDVTVIASTETFVDNMNLGYVEPSTYMGQDGAKVIRLAYSGPFPARVQQKLRMHKGIYQLLDEIKPDVIMFHGLCGWELLTAARYKKRNPSTIFYVDSHEDAHNSARSFFSKNVLHGIYYKSIIKASLPQIEKVLCISLETMDFCRKQYGIPEDKLEFFPLGGKLAREPYYSETRERVRRQYEIADDEILFVQTGKFDWKRKMLVESLKAFAKTSDSKLRFFIAGIVSDALKTEVEQLVAADPRVQFLGWKKAEELYELLCAADVYVQPGTQSATMQISLCARCAVLLDDVPSHVPFVHGNGWTVRDVNGLEDVFLSIENDKDQVAAMRSKSYAIAEKLLDYERMAQRVLQPH</sequence>
<keyword evidence="1 4" id="KW-0808">Transferase</keyword>
<protein>
    <submittedName>
        <fullName evidence="4">Glycosyltransferase family 4 protein</fullName>
    </submittedName>
</protein>